<dbReference type="SMART" id="SM00593">
    <property type="entry name" value="RUN"/>
    <property type="match status" value="1"/>
</dbReference>
<dbReference type="InterPro" id="IPR036028">
    <property type="entry name" value="SH3-like_dom_sf"/>
</dbReference>
<dbReference type="InterPro" id="IPR035969">
    <property type="entry name" value="Rab-GAP_TBC_sf"/>
</dbReference>
<dbReference type="Gene3D" id="1.10.8.270">
    <property type="entry name" value="putative rabgap domain of human tbc1 domain family member 14 like domains"/>
    <property type="match status" value="1"/>
</dbReference>
<dbReference type="Pfam" id="PF00566">
    <property type="entry name" value="RabGAP-TBC"/>
    <property type="match status" value="1"/>
</dbReference>
<reference evidence="8" key="1">
    <citation type="submission" date="2020-04" db="EMBL/GenBank/DDBJ databases">
        <authorList>
            <person name="Neveu A P."/>
        </authorList>
    </citation>
    <scope>NUCLEOTIDE SEQUENCE</scope>
    <source>
        <tissue evidence="8">Whole embryo</tissue>
    </source>
</reference>
<dbReference type="SMART" id="SM00164">
    <property type="entry name" value="TBC"/>
    <property type="match status" value="1"/>
</dbReference>
<gene>
    <name evidence="8" type="primary">Sgsm3-002</name>
</gene>
<dbReference type="InterPro" id="IPR001452">
    <property type="entry name" value="SH3_domain"/>
</dbReference>
<dbReference type="Pfam" id="PF02759">
    <property type="entry name" value="RUN"/>
    <property type="match status" value="1"/>
</dbReference>
<dbReference type="InterPro" id="IPR000195">
    <property type="entry name" value="Rab-GAP-TBC_dom"/>
</dbReference>
<feature type="domain" description="SH3" evidence="5">
    <location>
        <begin position="483"/>
        <end position="542"/>
    </location>
</feature>
<dbReference type="PROSITE" id="PS50826">
    <property type="entry name" value="RUN"/>
    <property type="match status" value="1"/>
</dbReference>
<dbReference type="CDD" id="cd17688">
    <property type="entry name" value="RUN_SGSM3"/>
    <property type="match status" value="1"/>
</dbReference>
<evidence type="ECO:0000259" key="7">
    <source>
        <dbReference type="PROSITE" id="PS50826"/>
    </source>
</evidence>
<protein>
    <recommendedName>
        <fullName evidence="3">RUN and TBC1 domain-containing protein 3</fullName>
    </recommendedName>
</protein>
<evidence type="ECO:0000313" key="8">
    <source>
        <dbReference type="EMBL" id="CAB3266036.1"/>
    </source>
</evidence>
<dbReference type="EMBL" id="LR790174">
    <property type="protein sequence ID" value="CAB3266036.1"/>
    <property type="molecule type" value="mRNA"/>
</dbReference>
<dbReference type="SUPFAM" id="SSF47923">
    <property type="entry name" value="Ypt/Rab-GAP domain of gyp1p"/>
    <property type="match status" value="2"/>
</dbReference>
<dbReference type="SMART" id="SM00326">
    <property type="entry name" value="SH3"/>
    <property type="match status" value="1"/>
</dbReference>
<evidence type="ECO:0000256" key="4">
    <source>
        <dbReference type="PROSITE-ProRule" id="PRU00192"/>
    </source>
</evidence>
<dbReference type="AlphaFoldDB" id="A0A6F9DST0"/>
<dbReference type="Gene3D" id="2.30.30.40">
    <property type="entry name" value="SH3 Domains"/>
    <property type="match status" value="1"/>
</dbReference>
<dbReference type="SUPFAM" id="SSF50044">
    <property type="entry name" value="SH3-domain"/>
    <property type="match status" value="1"/>
</dbReference>
<dbReference type="SUPFAM" id="SSF140741">
    <property type="entry name" value="RUN domain-like"/>
    <property type="match status" value="1"/>
</dbReference>
<dbReference type="FunFam" id="2.30.30.40:FF:000115">
    <property type="entry name" value="Small G protein signaling modulator 3 homolog"/>
    <property type="match status" value="1"/>
</dbReference>
<comment type="similarity">
    <text evidence="1">Belongs to the small G protein signaling modulator family.</text>
</comment>
<dbReference type="GO" id="GO:0005096">
    <property type="term" value="F:GTPase activator activity"/>
    <property type="evidence" value="ECO:0007669"/>
    <property type="project" value="TreeGrafter"/>
</dbReference>
<dbReference type="Pfam" id="PF00018">
    <property type="entry name" value="SH3_1"/>
    <property type="match status" value="1"/>
</dbReference>
<sequence>MELPETSQSCVSLGIPFSAVTESMRPKNIIENLQRVDESFDQPEYRYDEFGFRVEEEDGAEPESSKILGMPWAENHQHELQWQAYIEFTLNSQVEDMTWDKIGSTLPHSEKLNQLVRSGIPHSMRAQIWTRLSGAIQKKHSSKISYDEMTKASLNSNHGAIAKAIEKDLLRTIPTNACFSNIDSPGIPKLRRILQNIAWLYPDNGYCQGTGMIASHLLLFMEEEDVFWTMCAIIEDLLPLSYFGTSLFGVHADQRVLRQLIVQFLPAIDTILQEHDIELSLISLHWFITIFAGVLHTKILLRVWDHFFMDGSIVLFQIAIGMLKLKEEKLICLENSAEIFNTLSDIPSEIDDIDLLLTTSYKIAGSLTTVVLNTHREKHQAYLLAKHGKHVVADHQIPRKQMVRRRSFIGKLFSGSAIDENFENLKAKNIKQTELVSELKNSITHITRHFCKLEKFPDLNLNPDYSPESHVIDHDEYMNVSRQRRQRARALLDFERNDDDELGFKKNDIITIISMKDEHCWVGEQNGLQGWFPAKFVELLDERSKTYSAAGDGNVNDSITDLVRGGLCPALSAIFEHGLRRPVFLGSACHAWQFIEEAASHEVEKDFDSVFSRLVLCKTFRLDEDGKVLTPEELLYRCVQAVNLSHNNAHAQMDVKFRTLICYGLNEQVLHLWLEVLCSCLPVVKKWYHPWSFLLSPGWVQIKCELRLLSKFTFYLPPDSELPKTKELSAKKSSTGSNESLKEGVRDMLVKHHLFSWDL</sequence>
<accession>A0A6F9DST0</accession>
<proteinExistence type="evidence at transcript level"/>
<dbReference type="Gene3D" id="1.20.58.900">
    <property type="match status" value="1"/>
</dbReference>
<name>A0A6F9DST0_9ASCI</name>
<dbReference type="PROSITE" id="PS50086">
    <property type="entry name" value="TBC_RABGAP"/>
    <property type="match status" value="1"/>
</dbReference>
<dbReference type="PANTHER" id="PTHR47219">
    <property type="entry name" value="RAB GTPASE-ACTIVATING PROTEIN 1-LIKE"/>
    <property type="match status" value="1"/>
</dbReference>
<dbReference type="InterPro" id="IPR050302">
    <property type="entry name" value="Rab_GAP_TBC_domain"/>
</dbReference>
<feature type="domain" description="RUN" evidence="7">
    <location>
        <begin position="558"/>
        <end position="721"/>
    </location>
</feature>
<feature type="domain" description="Rab-GAP TBC" evidence="6">
    <location>
        <begin position="119"/>
        <end position="311"/>
    </location>
</feature>
<dbReference type="FunFam" id="1.10.8.270:FF:000013">
    <property type="entry name" value="Small G protein signaling modulator 3"/>
    <property type="match status" value="1"/>
</dbReference>
<evidence type="ECO:0000256" key="2">
    <source>
        <dbReference type="ARBA" id="ARBA00022443"/>
    </source>
</evidence>
<dbReference type="GO" id="GO:0031267">
    <property type="term" value="F:small GTPase binding"/>
    <property type="evidence" value="ECO:0007669"/>
    <property type="project" value="TreeGrafter"/>
</dbReference>
<dbReference type="InterPro" id="IPR004012">
    <property type="entry name" value="Run_dom"/>
</dbReference>
<dbReference type="Gene3D" id="1.10.472.80">
    <property type="entry name" value="Ypt/Rab-GAP domain of gyp1p, domain 3"/>
    <property type="match status" value="1"/>
</dbReference>
<dbReference type="InterPro" id="IPR037213">
    <property type="entry name" value="Run_dom_sf"/>
</dbReference>
<evidence type="ECO:0000259" key="6">
    <source>
        <dbReference type="PROSITE" id="PS50086"/>
    </source>
</evidence>
<dbReference type="PANTHER" id="PTHR47219:SF13">
    <property type="entry name" value="RUN AND TBC1 DOMAIN-CONTAINING PROTEIN 3"/>
    <property type="match status" value="1"/>
</dbReference>
<dbReference type="Gene3D" id="1.10.10.750">
    <property type="entry name" value="Ypt/Rab-GAP domain of gyp1p, domain 1"/>
    <property type="match status" value="1"/>
</dbReference>
<organism evidence="8">
    <name type="scientific">Phallusia mammillata</name>
    <dbReference type="NCBI Taxonomy" id="59560"/>
    <lineage>
        <taxon>Eukaryota</taxon>
        <taxon>Metazoa</taxon>
        <taxon>Chordata</taxon>
        <taxon>Tunicata</taxon>
        <taxon>Ascidiacea</taxon>
        <taxon>Phlebobranchia</taxon>
        <taxon>Ascidiidae</taxon>
        <taxon>Phallusia</taxon>
    </lineage>
</organism>
<evidence type="ECO:0000259" key="5">
    <source>
        <dbReference type="PROSITE" id="PS50002"/>
    </source>
</evidence>
<keyword evidence="2 4" id="KW-0728">SH3 domain</keyword>
<dbReference type="FunFam" id="1.10.472.80:FF:000012">
    <property type="entry name" value="Small G protein signaling modulator 3"/>
    <property type="match status" value="1"/>
</dbReference>
<evidence type="ECO:0000256" key="1">
    <source>
        <dbReference type="ARBA" id="ARBA00006296"/>
    </source>
</evidence>
<evidence type="ECO:0000256" key="3">
    <source>
        <dbReference type="ARBA" id="ARBA00030864"/>
    </source>
</evidence>
<dbReference type="PROSITE" id="PS50002">
    <property type="entry name" value="SH3"/>
    <property type="match status" value="1"/>
</dbReference>